<protein>
    <submittedName>
        <fullName evidence="2">Ribonuclease HI</fullName>
    </submittedName>
</protein>
<dbReference type="RefSeq" id="WP_183540429.1">
    <property type="nucleotide sequence ID" value="NZ_JACHHV010000024.1"/>
</dbReference>
<feature type="domain" description="RNase H type-1" evidence="1">
    <location>
        <begin position="2"/>
        <end position="141"/>
    </location>
</feature>
<sequence length="143" mass="15712">MTARIFKMYTDGSFNIATSVYGGAYCIPNLLEGSFSGKDPKLATSRNVSGECIAVIRGIKALIDKEKLISGDKVIVYHDYTGLADWAEGRWKAKKAVSLKYVQSIQLFRSKGLIIEFKKVAAHTGIPENEKVDRLAKKAVGLI</sequence>
<evidence type="ECO:0000259" key="1">
    <source>
        <dbReference type="PROSITE" id="PS50879"/>
    </source>
</evidence>
<dbReference type="Proteomes" id="UP000562464">
    <property type="component" value="Unassembled WGS sequence"/>
</dbReference>
<dbReference type="AlphaFoldDB" id="A0A841CB55"/>
<dbReference type="InterPro" id="IPR012337">
    <property type="entry name" value="RNaseH-like_sf"/>
</dbReference>
<reference evidence="2 3" key="1">
    <citation type="submission" date="2020-08" db="EMBL/GenBank/DDBJ databases">
        <title>Genomic Encyclopedia of Type Strains, Phase IV (KMG-IV): sequencing the most valuable type-strain genomes for metagenomic binning, comparative biology and taxonomic classification.</title>
        <authorList>
            <person name="Goeker M."/>
        </authorList>
    </citation>
    <scope>NUCLEOTIDE SEQUENCE [LARGE SCALE GENOMIC DNA]</scope>
    <source>
        <strain evidence="2 3">DSM 14925</strain>
    </source>
</reference>
<comment type="caution">
    <text evidence="2">The sequence shown here is derived from an EMBL/GenBank/DDBJ whole genome shotgun (WGS) entry which is preliminary data.</text>
</comment>
<evidence type="ECO:0000313" key="3">
    <source>
        <dbReference type="Proteomes" id="UP000562464"/>
    </source>
</evidence>
<dbReference type="InterPro" id="IPR036397">
    <property type="entry name" value="RNaseH_sf"/>
</dbReference>
<dbReference type="EMBL" id="JACHHV010000024">
    <property type="protein sequence ID" value="MBB5888410.1"/>
    <property type="molecule type" value="Genomic_DNA"/>
</dbReference>
<dbReference type="GO" id="GO:0004523">
    <property type="term" value="F:RNA-DNA hybrid ribonuclease activity"/>
    <property type="evidence" value="ECO:0007669"/>
    <property type="project" value="InterPro"/>
</dbReference>
<dbReference type="PROSITE" id="PS50879">
    <property type="entry name" value="RNASE_H_1"/>
    <property type="match status" value="1"/>
</dbReference>
<dbReference type="Gene3D" id="3.30.420.10">
    <property type="entry name" value="Ribonuclease H-like superfamily/Ribonuclease H"/>
    <property type="match status" value="1"/>
</dbReference>
<dbReference type="Pfam" id="PF00075">
    <property type="entry name" value="RNase_H"/>
    <property type="match status" value="1"/>
</dbReference>
<accession>A0A841CB55</accession>
<gene>
    <name evidence="2" type="ORF">HNQ37_001309</name>
</gene>
<organism evidence="2 3">
    <name type="scientific">Lactovum miscens</name>
    <dbReference type="NCBI Taxonomy" id="190387"/>
    <lineage>
        <taxon>Bacteria</taxon>
        <taxon>Bacillati</taxon>
        <taxon>Bacillota</taxon>
        <taxon>Bacilli</taxon>
        <taxon>Lactobacillales</taxon>
        <taxon>Streptococcaceae</taxon>
        <taxon>Lactovum</taxon>
    </lineage>
</organism>
<evidence type="ECO:0000313" key="2">
    <source>
        <dbReference type="EMBL" id="MBB5888410.1"/>
    </source>
</evidence>
<name>A0A841CB55_9LACT</name>
<dbReference type="InterPro" id="IPR002156">
    <property type="entry name" value="RNaseH_domain"/>
</dbReference>
<dbReference type="SUPFAM" id="SSF53098">
    <property type="entry name" value="Ribonuclease H-like"/>
    <property type="match status" value="1"/>
</dbReference>
<keyword evidence="3" id="KW-1185">Reference proteome</keyword>
<dbReference type="GO" id="GO:0003676">
    <property type="term" value="F:nucleic acid binding"/>
    <property type="evidence" value="ECO:0007669"/>
    <property type="project" value="InterPro"/>
</dbReference>
<proteinExistence type="predicted"/>